<gene>
    <name evidence="6" type="ORF">DXC63_03040</name>
</gene>
<keyword evidence="2" id="KW-0229">DNA integration</keyword>
<dbReference type="CDD" id="cd01189">
    <property type="entry name" value="INT_ICEBs1_C_like"/>
    <property type="match status" value="1"/>
</dbReference>
<dbReference type="InterPro" id="IPR011010">
    <property type="entry name" value="DNA_brk_join_enz"/>
</dbReference>
<dbReference type="InterPro" id="IPR004107">
    <property type="entry name" value="Integrase_SAM-like_N"/>
</dbReference>
<evidence type="ECO:0000313" key="7">
    <source>
        <dbReference type="Proteomes" id="UP000261288"/>
    </source>
</evidence>
<dbReference type="Gene3D" id="1.10.150.130">
    <property type="match status" value="1"/>
</dbReference>
<dbReference type="PROSITE" id="PS51898">
    <property type="entry name" value="TYR_RECOMBINASE"/>
    <property type="match status" value="1"/>
</dbReference>
<organism evidence="6 7">
    <name type="scientific">Bifidobacterium longum</name>
    <dbReference type="NCBI Taxonomy" id="216816"/>
    <lineage>
        <taxon>Bacteria</taxon>
        <taxon>Bacillati</taxon>
        <taxon>Actinomycetota</taxon>
        <taxon>Actinomycetes</taxon>
        <taxon>Bifidobacteriales</taxon>
        <taxon>Bifidobacteriaceae</taxon>
        <taxon>Bifidobacterium</taxon>
    </lineage>
</organism>
<dbReference type="InterPro" id="IPR013762">
    <property type="entry name" value="Integrase-like_cat_sf"/>
</dbReference>
<reference evidence="6 7" key="1">
    <citation type="submission" date="2018-08" db="EMBL/GenBank/DDBJ databases">
        <title>A genome reference for cultivated species of the human gut microbiota.</title>
        <authorList>
            <person name="Zou Y."/>
            <person name="Xue W."/>
            <person name="Luo G."/>
        </authorList>
    </citation>
    <scope>NUCLEOTIDE SEQUENCE [LARGE SCALE GENOMIC DNA]</scope>
    <source>
        <strain evidence="6 7">TF06-45A</strain>
    </source>
</reference>
<dbReference type="PANTHER" id="PTHR30349">
    <property type="entry name" value="PHAGE INTEGRASE-RELATED"/>
    <property type="match status" value="1"/>
</dbReference>
<dbReference type="GO" id="GO:0003677">
    <property type="term" value="F:DNA binding"/>
    <property type="evidence" value="ECO:0007669"/>
    <property type="project" value="UniProtKB-KW"/>
</dbReference>
<dbReference type="InterPro" id="IPR050090">
    <property type="entry name" value="Tyrosine_recombinase_XerCD"/>
</dbReference>
<dbReference type="EMBL" id="QSRZ01000003">
    <property type="protein sequence ID" value="RGL51026.1"/>
    <property type="molecule type" value="Genomic_DNA"/>
</dbReference>
<evidence type="ECO:0000256" key="1">
    <source>
        <dbReference type="ARBA" id="ARBA00008857"/>
    </source>
</evidence>
<keyword evidence="4" id="KW-0233">DNA recombination</keyword>
<dbReference type="GO" id="GO:0006310">
    <property type="term" value="P:DNA recombination"/>
    <property type="evidence" value="ECO:0007669"/>
    <property type="project" value="UniProtKB-KW"/>
</dbReference>
<proteinExistence type="inferred from homology"/>
<protein>
    <submittedName>
        <fullName evidence="6">Site-specific integrase</fullName>
    </submittedName>
</protein>
<dbReference type="InterPro" id="IPR010998">
    <property type="entry name" value="Integrase_recombinase_N"/>
</dbReference>
<sequence>MASPRTRITQRRRRSFGRMIEKNGKRGDRTYHYIECSYPTPLWAFEKWPNLPRRQYKTFSLERETDAEAWLNKEQKLIDNETWTPPRIRETRERRDAISFSEYATAYVENHHKRNGDPIADTTKDKYREYLRLYLIPVFGDKAVIAITRDDIQRWYDAFPVRKGGYGYSARRHVYELLSAIFAEAATKPLNQEGDTLIKVNPCSIAVYRPQRRKEPTVAEPEELTALYNAMPAWLRLSVYLCGVLGLREGECLALQRSDIELDTDRPVVHVRRSAKEIMKDGHRVIVLGNTKTASSVRDVDVPRFLIEVIRLHLEVFVTEEPDALLFTSPKNGGPVKQQTVRNAWYRALKQVLRLEGMRFYDLRHTALSKAVEAGASLGTVKNMAGHTIDTTAFNYQHESKANRNLTLKHIDEAFSSGSVSADADGSPQVESILSLFKTLSADKQKQVMDSLPPDVLAQVITSTLRGE</sequence>
<dbReference type="Pfam" id="PF14659">
    <property type="entry name" value="Phage_int_SAM_3"/>
    <property type="match status" value="1"/>
</dbReference>
<evidence type="ECO:0000259" key="5">
    <source>
        <dbReference type="PROSITE" id="PS51898"/>
    </source>
</evidence>
<evidence type="ECO:0000313" key="6">
    <source>
        <dbReference type="EMBL" id="RGL51026.1"/>
    </source>
</evidence>
<accession>A0A3E4S6N7</accession>
<feature type="domain" description="Tyr recombinase" evidence="5">
    <location>
        <begin position="214"/>
        <end position="411"/>
    </location>
</feature>
<comment type="caution">
    <text evidence="6">The sequence shown here is derived from an EMBL/GenBank/DDBJ whole genome shotgun (WGS) entry which is preliminary data.</text>
</comment>
<name>A0A3E4S6N7_BIFLN</name>
<keyword evidence="3" id="KW-0238">DNA-binding</keyword>
<dbReference type="GO" id="GO:0015074">
    <property type="term" value="P:DNA integration"/>
    <property type="evidence" value="ECO:0007669"/>
    <property type="project" value="UniProtKB-KW"/>
</dbReference>
<dbReference type="PANTHER" id="PTHR30349:SF64">
    <property type="entry name" value="PROPHAGE INTEGRASE INTD-RELATED"/>
    <property type="match status" value="1"/>
</dbReference>
<dbReference type="AlphaFoldDB" id="A0A3E4S6N7"/>
<evidence type="ECO:0000256" key="4">
    <source>
        <dbReference type="ARBA" id="ARBA00023172"/>
    </source>
</evidence>
<comment type="similarity">
    <text evidence="1">Belongs to the 'phage' integrase family.</text>
</comment>
<dbReference type="Pfam" id="PF00589">
    <property type="entry name" value="Phage_integrase"/>
    <property type="match status" value="1"/>
</dbReference>
<dbReference type="Proteomes" id="UP000261288">
    <property type="component" value="Unassembled WGS sequence"/>
</dbReference>
<evidence type="ECO:0000256" key="2">
    <source>
        <dbReference type="ARBA" id="ARBA00022908"/>
    </source>
</evidence>
<dbReference type="Gene3D" id="1.10.443.10">
    <property type="entry name" value="Intergrase catalytic core"/>
    <property type="match status" value="1"/>
</dbReference>
<dbReference type="InterPro" id="IPR002104">
    <property type="entry name" value="Integrase_catalytic"/>
</dbReference>
<dbReference type="SUPFAM" id="SSF56349">
    <property type="entry name" value="DNA breaking-rejoining enzymes"/>
    <property type="match status" value="1"/>
</dbReference>
<evidence type="ECO:0000256" key="3">
    <source>
        <dbReference type="ARBA" id="ARBA00023125"/>
    </source>
</evidence>